<keyword evidence="2" id="KW-0378">Hydrolase</keyword>
<proteinExistence type="predicted"/>
<accession>A0A8H3QY56</accession>
<evidence type="ECO:0000313" key="3">
    <source>
        <dbReference type="Proteomes" id="UP000615446"/>
    </source>
</evidence>
<dbReference type="OrthoDB" id="438440at2759"/>
<dbReference type="GO" id="GO:0016787">
    <property type="term" value="F:hydrolase activity"/>
    <property type="evidence" value="ECO:0007669"/>
    <property type="project" value="UniProtKB-KW"/>
</dbReference>
<dbReference type="EMBL" id="BLAL01000252">
    <property type="protein sequence ID" value="GES96725.1"/>
    <property type="molecule type" value="Genomic_DNA"/>
</dbReference>
<dbReference type="CDD" id="cd00519">
    <property type="entry name" value="Lipase_3"/>
    <property type="match status" value="1"/>
</dbReference>
<sequence>MLSIIPEKILKRIFIGLTTLLLFTIMVSEASPIRRNNSTQIPVSESDIREFKLWVKYASAAYCNVTDWKCGEACLGETAGTRLIKFFSHTVPRDNNGFVAINDKEKAIVVGYRGTADVQSFVSDTEFFQTPFVNPKFKDAKVHAGFLATYNDTREEITSLIKDLVKKNPDYKVISTGHSLGGSLAVFQTLDLIDTPGLNPSNLFTYTYGEPRTGNQDFADFVQSTGFKFFRLVNENDVIPHLPPQAFKYDQYGPEFWIDPEKNFVECPAAEDKICSNSQVPNLSIISHANYLDTAFLLTCLAK</sequence>
<dbReference type="PANTHER" id="PTHR45856">
    <property type="entry name" value="ALPHA/BETA-HYDROLASES SUPERFAMILY PROTEIN"/>
    <property type="match status" value="1"/>
</dbReference>
<dbReference type="InterPro" id="IPR051218">
    <property type="entry name" value="Sec_MonoDiacylglyc_Lipase"/>
</dbReference>
<dbReference type="Pfam" id="PF01764">
    <property type="entry name" value="Lipase_3"/>
    <property type="match status" value="1"/>
</dbReference>
<feature type="domain" description="Fungal lipase-type" evidence="1">
    <location>
        <begin position="109"/>
        <end position="245"/>
    </location>
</feature>
<organism evidence="2 3">
    <name type="scientific">Rhizophagus clarus</name>
    <dbReference type="NCBI Taxonomy" id="94130"/>
    <lineage>
        <taxon>Eukaryota</taxon>
        <taxon>Fungi</taxon>
        <taxon>Fungi incertae sedis</taxon>
        <taxon>Mucoromycota</taxon>
        <taxon>Glomeromycotina</taxon>
        <taxon>Glomeromycetes</taxon>
        <taxon>Glomerales</taxon>
        <taxon>Glomeraceae</taxon>
        <taxon>Rhizophagus</taxon>
    </lineage>
</organism>
<evidence type="ECO:0000313" key="2">
    <source>
        <dbReference type="EMBL" id="GES96725.1"/>
    </source>
</evidence>
<dbReference type="InterPro" id="IPR029058">
    <property type="entry name" value="AB_hydrolase_fold"/>
</dbReference>
<protein>
    <submittedName>
        <fullName evidence="2">Alpha/beta hydrolase protein</fullName>
    </submittedName>
</protein>
<dbReference type="InterPro" id="IPR002921">
    <property type="entry name" value="Fungal_lipase-type"/>
</dbReference>
<dbReference type="Gene3D" id="3.40.50.1820">
    <property type="entry name" value="alpha/beta hydrolase"/>
    <property type="match status" value="1"/>
</dbReference>
<dbReference type="PANTHER" id="PTHR45856:SF25">
    <property type="entry name" value="FUNGAL LIPASE-LIKE DOMAIN-CONTAINING PROTEIN"/>
    <property type="match status" value="1"/>
</dbReference>
<reference evidence="2" key="1">
    <citation type="submission" date="2019-10" db="EMBL/GenBank/DDBJ databases">
        <title>Conservation and host-specific expression of non-tandemly repeated heterogenous ribosome RNA gene in arbuscular mycorrhizal fungi.</title>
        <authorList>
            <person name="Maeda T."/>
            <person name="Kobayashi Y."/>
            <person name="Nakagawa T."/>
            <person name="Ezawa T."/>
            <person name="Yamaguchi K."/>
            <person name="Bino T."/>
            <person name="Nishimoto Y."/>
            <person name="Shigenobu S."/>
            <person name="Kawaguchi M."/>
        </authorList>
    </citation>
    <scope>NUCLEOTIDE SEQUENCE</scope>
    <source>
        <strain evidence="2">HR1</strain>
    </source>
</reference>
<dbReference type="GO" id="GO:0006629">
    <property type="term" value="P:lipid metabolic process"/>
    <property type="evidence" value="ECO:0007669"/>
    <property type="project" value="InterPro"/>
</dbReference>
<dbReference type="AlphaFoldDB" id="A0A8H3QY56"/>
<dbReference type="SUPFAM" id="SSF53474">
    <property type="entry name" value="alpha/beta-Hydrolases"/>
    <property type="match status" value="1"/>
</dbReference>
<gene>
    <name evidence="2" type="ORF">RCL2_002334400</name>
</gene>
<comment type="caution">
    <text evidence="2">The sequence shown here is derived from an EMBL/GenBank/DDBJ whole genome shotgun (WGS) entry which is preliminary data.</text>
</comment>
<dbReference type="Proteomes" id="UP000615446">
    <property type="component" value="Unassembled WGS sequence"/>
</dbReference>
<evidence type="ECO:0000259" key="1">
    <source>
        <dbReference type="Pfam" id="PF01764"/>
    </source>
</evidence>
<name>A0A8H3QY56_9GLOM</name>